<evidence type="ECO:0000313" key="2">
    <source>
        <dbReference type="EMBL" id="PSR81189.1"/>
    </source>
</evidence>
<protein>
    <submittedName>
        <fullName evidence="2">Uncharacterized protein</fullName>
    </submittedName>
</protein>
<organism evidence="2 3">
    <name type="scientific">Hermanssonia centrifuga</name>
    <dbReference type="NCBI Taxonomy" id="98765"/>
    <lineage>
        <taxon>Eukaryota</taxon>
        <taxon>Fungi</taxon>
        <taxon>Dikarya</taxon>
        <taxon>Basidiomycota</taxon>
        <taxon>Agaricomycotina</taxon>
        <taxon>Agaricomycetes</taxon>
        <taxon>Polyporales</taxon>
        <taxon>Meruliaceae</taxon>
        <taxon>Hermanssonia</taxon>
    </lineage>
</organism>
<evidence type="ECO:0000313" key="3">
    <source>
        <dbReference type="Proteomes" id="UP000186601"/>
    </source>
</evidence>
<feature type="compositionally biased region" description="Polar residues" evidence="1">
    <location>
        <begin position="297"/>
        <end position="313"/>
    </location>
</feature>
<feature type="region of interest" description="Disordered" evidence="1">
    <location>
        <begin position="1"/>
        <end position="99"/>
    </location>
</feature>
<dbReference type="Proteomes" id="UP000186601">
    <property type="component" value="Unassembled WGS sequence"/>
</dbReference>
<sequence>MAAALSSYRLETPRPRPPPLPIRSSNASHSPSRLAGSIGSKDTAQPLLYDLPSAGMMSPTFNNSRMGSPISPTARSQSRTRRMTPPPSNRAPTPSRPLERDLESFAALCRAWYYDQDDNAGRSMTQTLATLPSSHRAPFARLQASIRSNYHAHVNNRRNAEFLAHLRATAPGGSLMPHSRADPSGPLAKKERYDRFERFVKTWCTMGMPGTKPFFVGLWAVMRLSVIPEHLGGTGGSRIEWEIDDAVFKEAAGKDFMLEAIDVLKGVLGFEETSSKRSPSLSSPTPYSPFTPLSPIHSRSQSSPLPSDLTTRTRSSKVPPITSTTQTKRPRAPSDPFLDTHTPTPPLSTSYSSANTLAQLSISGTTVDGSSCPPTPQAEVPDPFPRSTQGIDLSDSDGSMRTWTSPDLPDADFLSLLKLFPPFVIQNPLPRFPILSTRRPPDVEEGEGSPSARNEINVGTGTMWLGSKPRTPGWNGNWWTRFTLWLRTLFC</sequence>
<name>A0A2R6NZC4_9APHY</name>
<gene>
    <name evidence="2" type="ORF">PHLCEN_2v6524</name>
</gene>
<feature type="compositionally biased region" description="Polar residues" evidence="1">
    <location>
        <begin position="451"/>
        <end position="460"/>
    </location>
</feature>
<dbReference type="EMBL" id="MLYV02000625">
    <property type="protein sequence ID" value="PSR81189.1"/>
    <property type="molecule type" value="Genomic_DNA"/>
</dbReference>
<accession>A0A2R6NZC4</accession>
<feature type="compositionally biased region" description="Polar residues" evidence="1">
    <location>
        <begin position="59"/>
        <end position="77"/>
    </location>
</feature>
<reference evidence="2 3" key="1">
    <citation type="submission" date="2018-02" db="EMBL/GenBank/DDBJ databases">
        <title>Genome sequence of the basidiomycete white-rot fungus Phlebia centrifuga.</title>
        <authorList>
            <person name="Granchi Z."/>
            <person name="Peng M."/>
            <person name="de Vries R.P."/>
            <person name="Hilden K."/>
            <person name="Makela M.R."/>
            <person name="Grigoriev I."/>
            <person name="Riley R."/>
        </authorList>
    </citation>
    <scope>NUCLEOTIDE SEQUENCE [LARGE SCALE GENOMIC DNA]</scope>
    <source>
        <strain evidence="2 3">FBCC195</strain>
    </source>
</reference>
<feature type="region of interest" description="Disordered" evidence="1">
    <location>
        <begin position="273"/>
        <end position="352"/>
    </location>
</feature>
<feature type="compositionally biased region" description="Low complexity" evidence="1">
    <location>
        <begin position="276"/>
        <end position="295"/>
    </location>
</feature>
<feature type="region of interest" description="Disordered" evidence="1">
    <location>
        <begin position="436"/>
        <end position="464"/>
    </location>
</feature>
<evidence type="ECO:0000256" key="1">
    <source>
        <dbReference type="SAM" id="MobiDB-lite"/>
    </source>
</evidence>
<proteinExistence type="predicted"/>
<keyword evidence="3" id="KW-1185">Reference proteome</keyword>
<comment type="caution">
    <text evidence="2">The sequence shown here is derived from an EMBL/GenBank/DDBJ whole genome shotgun (WGS) entry which is preliminary data.</text>
</comment>
<feature type="compositionally biased region" description="Polar residues" evidence="1">
    <location>
        <begin position="386"/>
        <end position="399"/>
    </location>
</feature>
<feature type="region of interest" description="Disordered" evidence="1">
    <location>
        <begin position="364"/>
        <end position="399"/>
    </location>
</feature>
<dbReference type="OrthoDB" id="2568455at2759"/>
<dbReference type="AlphaFoldDB" id="A0A2R6NZC4"/>